<comment type="caution">
    <text evidence="1">The sequence shown here is derived from an EMBL/GenBank/DDBJ whole genome shotgun (WGS) entry which is preliminary data.</text>
</comment>
<name>A0ACC1RB68_9HYPO</name>
<dbReference type="EMBL" id="JANAKD010000001">
    <property type="protein sequence ID" value="KAJ3499817.1"/>
    <property type="molecule type" value="Genomic_DNA"/>
</dbReference>
<organism evidence="1 2">
    <name type="scientific">Lecanicillium saksenae</name>
    <dbReference type="NCBI Taxonomy" id="468837"/>
    <lineage>
        <taxon>Eukaryota</taxon>
        <taxon>Fungi</taxon>
        <taxon>Dikarya</taxon>
        <taxon>Ascomycota</taxon>
        <taxon>Pezizomycotina</taxon>
        <taxon>Sordariomycetes</taxon>
        <taxon>Hypocreomycetidae</taxon>
        <taxon>Hypocreales</taxon>
        <taxon>Cordycipitaceae</taxon>
        <taxon>Lecanicillium</taxon>
    </lineage>
</organism>
<evidence type="ECO:0000313" key="2">
    <source>
        <dbReference type="Proteomes" id="UP001148737"/>
    </source>
</evidence>
<keyword evidence="2" id="KW-1185">Reference proteome</keyword>
<gene>
    <name evidence="1" type="ORF">NLG97_g20</name>
</gene>
<proteinExistence type="predicted"/>
<accession>A0ACC1RB68</accession>
<evidence type="ECO:0000313" key="1">
    <source>
        <dbReference type="EMBL" id="KAJ3499817.1"/>
    </source>
</evidence>
<sequence length="539" mass="58607">MRPITTLLLLPIAGAVLGRSAVPRDVSTTTASQLYQCVARVFSATASKRIVRPGDPTYLDARLGETIQEKEFPLLIAFAEKVGEVPLLIKCAQAAGVKAVPRSGGHSFTSSSALSGTLVIDIGHINYVNVSAARDSAVVGGGIRLGALYTALDEYNTTFVGGICPTVGLGGYLGSGGFNMQQRTQGMAVDHVLAAKVATADGRLVTASPSSHPDLFWAVRGGGGGTFGIVVEFTLALSQFPRSAMLRMTWTDQESRFLVAKHFMDWAPKQESSFMSQINVYRDSVQILAWHYGQSASALQKLLDGSGLLAIGKPQVIVAGGCNTNNARLFGYTIMDCVADEQVDASILNVVPNPFSQVDHNPQFQYKEERKSSTIGPAPPWDRFRRMSKSFFNLKERPLPDAVLQGLLDRIAQLDEASQVWGEWHAWNISDKAPRSNNAFAWREKAYAHLEFQVHGSRNEAQQKTYSDWFAELESYLRPVIGGASYSGYTDSNISTDPLTSYYGDNVCKLIKVKKTYDPKAFFTNPFAIPAAPPAGIQC</sequence>
<reference evidence="1" key="1">
    <citation type="submission" date="2022-07" db="EMBL/GenBank/DDBJ databases">
        <title>Genome Sequence of Lecanicillium saksenae.</title>
        <authorList>
            <person name="Buettner E."/>
        </authorList>
    </citation>
    <scope>NUCLEOTIDE SEQUENCE</scope>
    <source>
        <strain evidence="1">VT-O1</strain>
    </source>
</reference>
<protein>
    <submittedName>
        <fullName evidence="1">Uncharacterized protein</fullName>
    </submittedName>
</protein>
<dbReference type="Proteomes" id="UP001148737">
    <property type="component" value="Unassembled WGS sequence"/>
</dbReference>